<dbReference type="InterPro" id="IPR003661">
    <property type="entry name" value="HisK_dim/P_dom"/>
</dbReference>
<keyword evidence="7" id="KW-0902">Two-component regulatory system</keyword>
<dbReference type="InterPro" id="IPR005467">
    <property type="entry name" value="His_kinase_dom"/>
</dbReference>
<keyword evidence="8" id="KW-0812">Transmembrane</keyword>
<dbReference type="EC" id="2.7.13.3" evidence="3"/>
<dbReference type="SMART" id="SM00388">
    <property type="entry name" value="HisKA"/>
    <property type="match status" value="1"/>
</dbReference>
<dbReference type="NCBIfam" id="NF046044">
    <property type="entry name" value="PnpS"/>
    <property type="match status" value="1"/>
</dbReference>
<evidence type="ECO:0000256" key="7">
    <source>
        <dbReference type="ARBA" id="ARBA00023012"/>
    </source>
</evidence>
<dbReference type="Gene3D" id="3.30.450.20">
    <property type="entry name" value="PAS domain"/>
    <property type="match status" value="1"/>
</dbReference>
<dbReference type="Pfam" id="PF00512">
    <property type="entry name" value="HisKA"/>
    <property type="match status" value="1"/>
</dbReference>
<comment type="subcellular location">
    <subcellularLocation>
        <location evidence="2">Membrane</location>
    </subcellularLocation>
</comment>
<keyword evidence="11" id="KW-1185">Reference proteome</keyword>
<dbReference type="PANTHER" id="PTHR45453:SF1">
    <property type="entry name" value="PHOSPHATE REGULON SENSOR PROTEIN PHOR"/>
    <property type="match status" value="1"/>
</dbReference>
<dbReference type="SMART" id="SM00387">
    <property type="entry name" value="HATPase_c"/>
    <property type="match status" value="1"/>
</dbReference>
<dbReference type="SUPFAM" id="SSF55785">
    <property type="entry name" value="PYP-like sensor domain (PAS domain)"/>
    <property type="match status" value="1"/>
</dbReference>
<dbReference type="Pfam" id="PF02518">
    <property type="entry name" value="HATPase_c"/>
    <property type="match status" value="1"/>
</dbReference>
<evidence type="ECO:0000256" key="1">
    <source>
        <dbReference type="ARBA" id="ARBA00000085"/>
    </source>
</evidence>
<reference evidence="11" key="1">
    <citation type="journal article" date="2019" name="Int. J. Syst. Evol. Microbiol.">
        <title>The Global Catalogue of Microorganisms (GCM) 10K type strain sequencing project: providing services to taxonomists for standard genome sequencing and annotation.</title>
        <authorList>
            <consortium name="The Broad Institute Genomics Platform"/>
            <consortium name="The Broad Institute Genome Sequencing Center for Infectious Disease"/>
            <person name="Wu L."/>
            <person name="Ma J."/>
        </authorList>
    </citation>
    <scope>NUCLEOTIDE SEQUENCE [LARGE SCALE GENOMIC DNA]</scope>
    <source>
        <strain evidence="11">CCM 8980</strain>
    </source>
</reference>
<evidence type="ECO:0000256" key="3">
    <source>
        <dbReference type="ARBA" id="ARBA00012438"/>
    </source>
</evidence>
<evidence type="ECO:0000256" key="2">
    <source>
        <dbReference type="ARBA" id="ARBA00004370"/>
    </source>
</evidence>
<evidence type="ECO:0000256" key="6">
    <source>
        <dbReference type="ARBA" id="ARBA00022777"/>
    </source>
</evidence>
<evidence type="ECO:0000313" key="10">
    <source>
        <dbReference type="EMBL" id="MFD1429788.1"/>
    </source>
</evidence>
<comment type="catalytic activity">
    <reaction evidence="1">
        <text>ATP + protein L-histidine = ADP + protein N-phospho-L-histidine.</text>
        <dbReference type="EC" id="2.7.13.3"/>
    </reaction>
</comment>
<name>A0ABW4CIH4_9LACO</name>
<dbReference type="Gene3D" id="3.30.565.10">
    <property type="entry name" value="Histidine kinase-like ATPase, C-terminal domain"/>
    <property type="match status" value="1"/>
</dbReference>
<feature type="domain" description="Histidine kinase" evidence="9">
    <location>
        <begin position="336"/>
        <end position="550"/>
    </location>
</feature>
<keyword evidence="8" id="KW-0472">Membrane</keyword>
<accession>A0ABW4CIH4</accession>
<dbReference type="PROSITE" id="PS50109">
    <property type="entry name" value="HIS_KIN"/>
    <property type="match status" value="1"/>
</dbReference>
<evidence type="ECO:0000259" key="9">
    <source>
        <dbReference type="PROSITE" id="PS50109"/>
    </source>
</evidence>
<dbReference type="PRINTS" id="PR00344">
    <property type="entry name" value="BCTRLSENSOR"/>
</dbReference>
<dbReference type="Proteomes" id="UP001597196">
    <property type="component" value="Unassembled WGS sequence"/>
</dbReference>
<dbReference type="CDD" id="cd16922">
    <property type="entry name" value="HATPase_EvgS-ArcB-TorS-like"/>
    <property type="match status" value="1"/>
</dbReference>
<keyword evidence="6 10" id="KW-0418">Kinase</keyword>
<dbReference type="RefSeq" id="WP_203627648.1">
    <property type="nucleotide sequence ID" value="NZ_BOLQ01000014.1"/>
</dbReference>
<dbReference type="InterPro" id="IPR035965">
    <property type="entry name" value="PAS-like_dom_sf"/>
</dbReference>
<keyword evidence="8" id="KW-1133">Transmembrane helix</keyword>
<organism evidence="10 11">
    <name type="scientific">Lacticaseibacillus mingshuiensis</name>
    <dbReference type="NCBI Taxonomy" id="2799574"/>
    <lineage>
        <taxon>Bacteria</taxon>
        <taxon>Bacillati</taxon>
        <taxon>Bacillota</taxon>
        <taxon>Bacilli</taxon>
        <taxon>Lactobacillales</taxon>
        <taxon>Lactobacillaceae</taxon>
        <taxon>Lacticaseibacillus</taxon>
    </lineage>
</organism>
<dbReference type="PANTHER" id="PTHR45453">
    <property type="entry name" value="PHOSPHATE REGULON SENSOR PROTEIN PHOR"/>
    <property type="match status" value="1"/>
</dbReference>
<dbReference type="SUPFAM" id="SSF47384">
    <property type="entry name" value="Homodimeric domain of signal transducing histidine kinase"/>
    <property type="match status" value="1"/>
</dbReference>
<keyword evidence="5" id="KW-0808">Transferase</keyword>
<dbReference type="InterPro" id="IPR036890">
    <property type="entry name" value="HATPase_C_sf"/>
</dbReference>
<dbReference type="InterPro" id="IPR004358">
    <property type="entry name" value="Sig_transdc_His_kin-like_C"/>
</dbReference>
<evidence type="ECO:0000256" key="5">
    <source>
        <dbReference type="ARBA" id="ARBA00022679"/>
    </source>
</evidence>
<sequence length="550" mass="61747">MTKPFVRRMIWVCLLALAGFFIIVRGIDTILYDQQTAHLQSVYDTWHDLGGDTTQTKVFAEDSKTTITVLDGTAKTTRNRIVQKVVDNDRTRAGHGNRVVVNGTKEQVYIGRIGEVFIGVWQPQASLWRTAPAWGWAFTVVYWLIAGGFLLWLWRRHHYWVKHLAHMTANIQRIRHGEPVTPLILTPHSPFLPMGEALNSANSAVTHLRHKVALRQASFDRLIDHLPQGVMLIDADRQVILSNQALGTLIGHPVAPGHHNYLDDIKTYALARMIEHTFRKQKNHHREITLIATQKAVDANVISLAPDDQHQQVLVILYDVTFLRQVERMQLDFVGNVSHELKTPVTAITGFAETLLNGAMDDEEARVKFLQIIYNESTRLTQLINDILTLSRPENEALTLEAVQPKALIDEAITSLAQPIEEKHLTVTNQLAPTLTIRSDAVKLSQVIRNLLNNAVFYNRLGGQVTISAQPDETELILTFQDTGIGIAENDQERIFERFYRVDKARSRHNGGTGLGLAIVAEMVKQLGGEITLKSQLGVGSTFTVTLPVN</sequence>
<evidence type="ECO:0000313" key="11">
    <source>
        <dbReference type="Proteomes" id="UP001597196"/>
    </source>
</evidence>
<dbReference type="GO" id="GO:0016301">
    <property type="term" value="F:kinase activity"/>
    <property type="evidence" value="ECO:0007669"/>
    <property type="project" value="UniProtKB-KW"/>
</dbReference>
<evidence type="ECO:0000256" key="4">
    <source>
        <dbReference type="ARBA" id="ARBA00022553"/>
    </source>
</evidence>
<dbReference type="InterPro" id="IPR050351">
    <property type="entry name" value="BphY/WalK/GraS-like"/>
</dbReference>
<proteinExistence type="predicted"/>
<dbReference type="EMBL" id="JBHTOC010000007">
    <property type="protein sequence ID" value="MFD1429788.1"/>
    <property type="molecule type" value="Genomic_DNA"/>
</dbReference>
<dbReference type="Gene3D" id="1.10.287.130">
    <property type="match status" value="1"/>
</dbReference>
<dbReference type="InterPro" id="IPR003594">
    <property type="entry name" value="HATPase_dom"/>
</dbReference>
<dbReference type="InterPro" id="IPR036097">
    <property type="entry name" value="HisK_dim/P_sf"/>
</dbReference>
<protein>
    <recommendedName>
        <fullName evidence="3">histidine kinase</fullName>
        <ecNumber evidence="3">2.7.13.3</ecNumber>
    </recommendedName>
</protein>
<comment type="caution">
    <text evidence="10">The sequence shown here is derived from an EMBL/GenBank/DDBJ whole genome shotgun (WGS) entry which is preliminary data.</text>
</comment>
<gene>
    <name evidence="10" type="primary">pnpS</name>
    <name evidence="10" type="ORF">ACFQ4P_05960</name>
</gene>
<dbReference type="CDD" id="cd00082">
    <property type="entry name" value="HisKA"/>
    <property type="match status" value="1"/>
</dbReference>
<feature type="transmembrane region" description="Helical" evidence="8">
    <location>
        <begin position="133"/>
        <end position="154"/>
    </location>
</feature>
<dbReference type="SUPFAM" id="SSF55874">
    <property type="entry name" value="ATPase domain of HSP90 chaperone/DNA topoisomerase II/histidine kinase"/>
    <property type="match status" value="1"/>
</dbReference>
<keyword evidence="4" id="KW-0597">Phosphoprotein</keyword>
<evidence type="ECO:0000256" key="8">
    <source>
        <dbReference type="SAM" id="Phobius"/>
    </source>
</evidence>